<protein>
    <submittedName>
        <fullName evidence="1">Uncharacterized protein</fullName>
    </submittedName>
</protein>
<accession>A0ACB9JRX4</accession>
<evidence type="ECO:0000313" key="1">
    <source>
        <dbReference type="EMBL" id="KAI3822778.1"/>
    </source>
</evidence>
<name>A0ACB9JRX4_9ASTR</name>
<reference evidence="1 2" key="2">
    <citation type="journal article" date="2022" name="Mol. Ecol. Resour.">
        <title>The genomes of chicory, endive, great burdock and yacon provide insights into Asteraceae paleo-polyploidization history and plant inulin production.</title>
        <authorList>
            <person name="Fan W."/>
            <person name="Wang S."/>
            <person name="Wang H."/>
            <person name="Wang A."/>
            <person name="Jiang F."/>
            <person name="Liu H."/>
            <person name="Zhao H."/>
            <person name="Xu D."/>
            <person name="Zhang Y."/>
        </authorList>
    </citation>
    <scope>NUCLEOTIDE SEQUENCE [LARGE SCALE GENOMIC DNA]</scope>
    <source>
        <strain evidence="2">cv. Yunnan</strain>
        <tissue evidence="1">Leaves</tissue>
    </source>
</reference>
<proteinExistence type="predicted"/>
<comment type="caution">
    <text evidence="1">The sequence shown here is derived from an EMBL/GenBank/DDBJ whole genome shotgun (WGS) entry which is preliminary data.</text>
</comment>
<dbReference type="Proteomes" id="UP001056120">
    <property type="component" value="Linkage Group LG03"/>
</dbReference>
<reference evidence="2" key="1">
    <citation type="journal article" date="2022" name="Mol. Ecol. Resour.">
        <title>The genomes of chicory, endive, great burdock and yacon provide insights into Asteraceae palaeo-polyploidization history and plant inulin production.</title>
        <authorList>
            <person name="Fan W."/>
            <person name="Wang S."/>
            <person name="Wang H."/>
            <person name="Wang A."/>
            <person name="Jiang F."/>
            <person name="Liu H."/>
            <person name="Zhao H."/>
            <person name="Xu D."/>
            <person name="Zhang Y."/>
        </authorList>
    </citation>
    <scope>NUCLEOTIDE SEQUENCE [LARGE SCALE GENOMIC DNA]</scope>
    <source>
        <strain evidence="2">cv. Yunnan</strain>
    </source>
</reference>
<gene>
    <name evidence="1" type="ORF">L1987_10376</name>
</gene>
<keyword evidence="2" id="KW-1185">Reference proteome</keyword>
<sequence>MNLITNCLAWEQSGRDAFTYFTDYIYFMNCLIDGPKDVALLRDDGIVMRHSRDDASVVSFFNGLGKNIQVFNFGCSYLSWEMKEIEVYYSSNWATIMRNVSIHN</sequence>
<organism evidence="1 2">
    <name type="scientific">Smallanthus sonchifolius</name>
    <dbReference type="NCBI Taxonomy" id="185202"/>
    <lineage>
        <taxon>Eukaryota</taxon>
        <taxon>Viridiplantae</taxon>
        <taxon>Streptophyta</taxon>
        <taxon>Embryophyta</taxon>
        <taxon>Tracheophyta</taxon>
        <taxon>Spermatophyta</taxon>
        <taxon>Magnoliopsida</taxon>
        <taxon>eudicotyledons</taxon>
        <taxon>Gunneridae</taxon>
        <taxon>Pentapetalae</taxon>
        <taxon>asterids</taxon>
        <taxon>campanulids</taxon>
        <taxon>Asterales</taxon>
        <taxon>Asteraceae</taxon>
        <taxon>Asteroideae</taxon>
        <taxon>Heliantheae alliance</taxon>
        <taxon>Millerieae</taxon>
        <taxon>Smallanthus</taxon>
    </lineage>
</organism>
<dbReference type="EMBL" id="CM042020">
    <property type="protein sequence ID" value="KAI3822778.1"/>
    <property type="molecule type" value="Genomic_DNA"/>
</dbReference>
<evidence type="ECO:0000313" key="2">
    <source>
        <dbReference type="Proteomes" id="UP001056120"/>
    </source>
</evidence>